<feature type="transmembrane region" description="Helical" evidence="2">
    <location>
        <begin position="178"/>
        <end position="203"/>
    </location>
</feature>
<evidence type="ECO:0000259" key="3">
    <source>
        <dbReference type="Pfam" id="PF24841"/>
    </source>
</evidence>
<dbReference type="Proteomes" id="UP000799302">
    <property type="component" value="Unassembled WGS sequence"/>
</dbReference>
<dbReference type="Pfam" id="PF24841">
    <property type="entry name" value="DUF7719"/>
    <property type="match status" value="1"/>
</dbReference>
<feature type="domain" description="DUF7719" evidence="3">
    <location>
        <begin position="176"/>
        <end position="243"/>
    </location>
</feature>
<reference evidence="4" key="1">
    <citation type="journal article" date="2020" name="Stud. Mycol.">
        <title>101 Dothideomycetes genomes: a test case for predicting lifestyles and emergence of pathogens.</title>
        <authorList>
            <person name="Haridas S."/>
            <person name="Albert R."/>
            <person name="Binder M."/>
            <person name="Bloem J."/>
            <person name="Labutti K."/>
            <person name="Salamov A."/>
            <person name="Andreopoulos B."/>
            <person name="Baker S."/>
            <person name="Barry K."/>
            <person name="Bills G."/>
            <person name="Bluhm B."/>
            <person name="Cannon C."/>
            <person name="Castanera R."/>
            <person name="Culley D."/>
            <person name="Daum C."/>
            <person name="Ezra D."/>
            <person name="Gonzalez J."/>
            <person name="Henrissat B."/>
            <person name="Kuo A."/>
            <person name="Liang C."/>
            <person name="Lipzen A."/>
            <person name="Lutzoni F."/>
            <person name="Magnuson J."/>
            <person name="Mondo S."/>
            <person name="Nolan M."/>
            <person name="Ohm R."/>
            <person name="Pangilinan J."/>
            <person name="Park H.-J."/>
            <person name="Ramirez L."/>
            <person name="Alfaro M."/>
            <person name="Sun H."/>
            <person name="Tritt A."/>
            <person name="Yoshinaga Y."/>
            <person name="Zwiers L.-H."/>
            <person name="Turgeon B."/>
            <person name="Goodwin S."/>
            <person name="Spatafora J."/>
            <person name="Crous P."/>
            <person name="Grigoriev I."/>
        </authorList>
    </citation>
    <scope>NUCLEOTIDE SEQUENCE</scope>
    <source>
        <strain evidence="4">CBS 115976</strain>
    </source>
</reference>
<dbReference type="PANTHER" id="PTHR37846:SF1">
    <property type="entry name" value="DEACETYLASE-LIKE PROTEIN"/>
    <property type="match status" value="1"/>
</dbReference>
<sequence length="245" mass="27842">MSEQPEPRNRRERRAADKSAGKTKTKAAKKTPSPEIPMVMPDYDSKPTGKTLLQIAEERRHLLEKGQPFPANAVINPDGTVEGSNNPDIDVTDLLQSHDTTQFLSDEPLGAFANALIYCISLSMLHVTLDVMVLTQYNQDVEWRLIAGRMLRLTPALFVVLYVFHTEGVKRWKKMRQLFFLGLSIGAGCYMLYAANEFGYYFVMRRCPPLGTLWVWSVIEMDLAYALVHAATVLGFMWWGEYKAF</sequence>
<dbReference type="InterPro" id="IPR056136">
    <property type="entry name" value="DUF7719"/>
</dbReference>
<evidence type="ECO:0000313" key="5">
    <source>
        <dbReference type="Proteomes" id="UP000799302"/>
    </source>
</evidence>
<feature type="transmembrane region" description="Helical" evidence="2">
    <location>
        <begin position="146"/>
        <end position="166"/>
    </location>
</feature>
<evidence type="ECO:0000256" key="1">
    <source>
        <dbReference type="SAM" id="MobiDB-lite"/>
    </source>
</evidence>
<keyword evidence="5" id="KW-1185">Reference proteome</keyword>
<feature type="transmembrane region" description="Helical" evidence="2">
    <location>
        <begin position="223"/>
        <end position="240"/>
    </location>
</feature>
<keyword evidence="2" id="KW-0472">Membrane</keyword>
<dbReference type="AlphaFoldDB" id="A0A6A6U1D8"/>
<evidence type="ECO:0000256" key="2">
    <source>
        <dbReference type="SAM" id="Phobius"/>
    </source>
</evidence>
<feature type="compositionally biased region" description="Basic and acidic residues" evidence="1">
    <location>
        <begin position="1"/>
        <end position="20"/>
    </location>
</feature>
<keyword evidence="2" id="KW-1133">Transmembrane helix</keyword>
<proteinExistence type="predicted"/>
<protein>
    <recommendedName>
        <fullName evidence="3">DUF7719 domain-containing protein</fullName>
    </recommendedName>
</protein>
<dbReference type="OrthoDB" id="5597489at2759"/>
<feature type="region of interest" description="Disordered" evidence="1">
    <location>
        <begin position="1"/>
        <end position="44"/>
    </location>
</feature>
<organism evidence="4 5">
    <name type="scientific">Microthyrium microscopicum</name>
    <dbReference type="NCBI Taxonomy" id="703497"/>
    <lineage>
        <taxon>Eukaryota</taxon>
        <taxon>Fungi</taxon>
        <taxon>Dikarya</taxon>
        <taxon>Ascomycota</taxon>
        <taxon>Pezizomycotina</taxon>
        <taxon>Dothideomycetes</taxon>
        <taxon>Dothideomycetes incertae sedis</taxon>
        <taxon>Microthyriales</taxon>
        <taxon>Microthyriaceae</taxon>
        <taxon>Microthyrium</taxon>
    </lineage>
</organism>
<gene>
    <name evidence="4" type="ORF">BT63DRAFT_429179</name>
</gene>
<name>A0A6A6U1D8_9PEZI</name>
<keyword evidence="2" id="KW-0812">Transmembrane</keyword>
<dbReference type="EMBL" id="MU004241">
    <property type="protein sequence ID" value="KAF2665257.1"/>
    <property type="molecule type" value="Genomic_DNA"/>
</dbReference>
<feature type="transmembrane region" description="Helical" evidence="2">
    <location>
        <begin position="115"/>
        <end position="134"/>
    </location>
</feature>
<evidence type="ECO:0000313" key="4">
    <source>
        <dbReference type="EMBL" id="KAF2665257.1"/>
    </source>
</evidence>
<accession>A0A6A6U1D8</accession>
<dbReference type="PANTHER" id="PTHR37846">
    <property type="entry name" value="YALI0B21296P"/>
    <property type="match status" value="1"/>
</dbReference>